<evidence type="ECO:0000256" key="2">
    <source>
        <dbReference type="ARBA" id="ARBA00022771"/>
    </source>
</evidence>
<keyword evidence="1" id="KW-0479">Metal-binding</keyword>
<proteinExistence type="predicted"/>
<feature type="domain" description="MYND-type" evidence="6">
    <location>
        <begin position="353"/>
        <end position="393"/>
    </location>
</feature>
<dbReference type="PROSITE" id="PS50865">
    <property type="entry name" value="ZF_MYND_2"/>
    <property type="match status" value="1"/>
</dbReference>
<evidence type="ECO:0000313" key="7">
    <source>
        <dbReference type="EMBL" id="TCD61267.1"/>
    </source>
</evidence>
<accession>A0A4V2MV69</accession>
<evidence type="ECO:0000256" key="5">
    <source>
        <dbReference type="SAM" id="MobiDB-lite"/>
    </source>
</evidence>
<evidence type="ECO:0000256" key="4">
    <source>
        <dbReference type="PROSITE-ProRule" id="PRU00134"/>
    </source>
</evidence>
<keyword evidence="2 4" id="KW-0863">Zinc-finger</keyword>
<organism evidence="7 8">
    <name type="scientific">Steccherinum ochraceum</name>
    <dbReference type="NCBI Taxonomy" id="92696"/>
    <lineage>
        <taxon>Eukaryota</taxon>
        <taxon>Fungi</taxon>
        <taxon>Dikarya</taxon>
        <taxon>Basidiomycota</taxon>
        <taxon>Agaricomycotina</taxon>
        <taxon>Agaricomycetes</taxon>
        <taxon>Polyporales</taxon>
        <taxon>Steccherinaceae</taxon>
        <taxon>Steccherinum</taxon>
    </lineage>
</organism>
<evidence type="ECO:0000259" key="6">
    <source>
        <dbReference type="PROSITE" id="PS50865"/>
    </source>
</evidence>
<sequence length="560" mass="63946">MPSSTSEREDYYILAEIREAPREPSWGEVDTPPRSSHPRGKYPPLDELQRESALFQESLRLGRGPTPRYPQSELQRLATCLFPSPALKRYNEWLYTHFTLFNFFSWAGMEEGGSAFTVTHDSGADSSLVGKVLSDSWIWWQDITLQALSGTSAEVLSNWNIISGGQEGVDEMLWETRARLIYGLRTLGRYMQCRPHLELQILLHVKKLEARNSQHLGRPWQDNSALYLDYAHVRILTGLIDGKTQLLLQGLLTHERFLQPLLSSNPDGLVWDAIALHVHLLHVLTHLGNAPSERDEIAEDCVMLLSERRSLKPRLLRLLGSSPETHPVYQLLGSEWFEDTVTDREAKKAGMSCHLCRLYGALKSLSQCRGCRERFYCSKACQVQDWPSHREICRKLSSSREQVMQLRQDDPDEGFFIRQLQKWSINGASYANREALAMSLGLHRDLSRSRTHLIVRFADLDSTVRDARYRFRRRQAMGAEFEQSTDMSTAPMMLVTFGRNAGRGGMLGVFHCAFVSIHALYEMKYDRQWKKKVNAPGVAPPGYYVALPGPIPNEEFIFAS</sequence>
<evidence type="ECO:0000313" key="8">
    <source>
        <dbReference type="Proteomes" id="UP000292702"/>
    </source>
</evidence>
<dbReference type="InterPro" id="IPR002893">
    <property type="entry name" value="Znf_MYND"/>
</dbReference>
<dbReference type="EMBL" id="RWJN01000486">
    <property type="protein sequence ID" value="TCD61267.1"/>
    <property type="molecule type" value="Genomic_DNA"/>
</dbReference>
<feature type="region of interest" description="Disordered" evidence="5">
    <location>
        <begin position="22"/>
        <end position="44"/>
    </location>
</feature>
<dbReference type="SUPFAM" id="SSF144232">
    <property type="entry name" value="HIT/MYND zinc finger-like"/>
    <property type="match status" value="1"/>
</dbReference>
<protein>
    <recommendedName>
        <fullName evidence="6">MYND-type domain-containing protein</fullName>
    </recommendedName>
</protein>
<gene>
    <name evidence="7" type="ORF">EIP91_008700</name>
</gene>
<dbReference type="AlphaFoldDB" id="A0A4V2MV69"/>
<dbReference type="OrthoDB" id="2738218at2759"/>
<dbReference type="Gene3D" id="6.10.140.2220">
    <property type="match status" value="1"/>
</dbReference>
<evidence type="ECO:0000256" key="3">
    <source>
        <dbReference type="ARBA" id="ARBA00022833"/>
    </source>
</evidence>
<keyword evidence="3" id="KW-0862">Zinc</keyword>
<reference evidence="7 8" key="1">
    <citation type="submission" date="2018-11" db="EMBL/GenBank/DDBJ databases">
        <title>Genome assembly of Steccherinum ochraceum LE-BIN_3174, the white-rot fungus of the Steccherinaceae family (The Residual Polyporoid clade, Polyporales, Basidiomycota).</title>
        <authorList>
            <person name="Fedorova T.V."/>
            <person name="Glazunova O.A."/>
            <person name="Landesman E.O."/>
            <person name="Moiseenko K.V."/>
            <person name="Psurtseva N.V."/>
            <person name="Savinova O.S."/>
            <person name="Shakhova N.V."/>
            <person name="Tyazhelova T.V."/>
            <person name="Vasina D.V."/>
        </authorList>
    </citation>
    <scope>NUCLEOTIDE SEQUENCE [LARGE SCALE GENOMIC DNA]</scope>
    <source>
        <strain evidence="7 8">LE-BIN_3174</strain>
    </source>
</reference>
<name>A0A4V2MV69_9APHY</name>
<dbReference type="GO" id="GO:0008270">
    <property type="term" value="F:zinc ion binding"/>
    <property type="evidence" value="ECO:0007669"/>
    <property type="project" value="UniProtKB-KW"/>
</dbReference>
<keyword evidence="8" id="KW-1185">Reference proteome</keyword>
<dbReference type="PROSITE" id="PS01360">
    <property type="entry name" value="ZF_MYND_1"/>
    <property type="match status" value="1"/>
</dbReference>
<dbReference type="Proteomes" id="UP000292702">
    <property type="component" value="Unassembled WGS sequence"/>
</dbReference>
<comment type="caution">
    <text evidence="7">The sequence shown here is derived from an EMBL/GenBank/DDBJ whole genome shotgun (WGS) entry which is preliminary data.</text>
</comment>
<evidence type="ECO:0000256" key="1">
    <source>
        <dbReference type="ARBA" id="ARBA00022723"/>
    </source>
</evidence>
<dbReference type="Pfam" id="PF01753">
    <property type="entry name" value="zf-MYND"/>
    <property type="match status" value="1"/>
</dbReference>